<protein>
    <recommendedName>
        <fullName evidence="5">3-oxoacyl-[acyl-carrier-protein] reductase</fullName>
        <ecNumber evidence="5">1.1.1.100</ecNumber>
    </recommendedName>
</protein>
<dbReference type="eggNOG" id="COG1028">
    <property type="taxonomic scope" value="Bacteria"/>
</dbReference>
<evidence type="ECO:0000256" key="4">
    <source>
        <dbReference type="PIRSR" id="PIRSR611284-2"/>
    </source>
</evidence>
<dbReference type="PROSITE" id="PS00061">
    <property type="entry name" value="ADH_SHORT"/>
    <property type="match status" value="1"/>
</dbReference>
<feature type="active site" description="Proton acceptor" evidence="3">
    <location>
        <position position="196"/>
    </location>
</feature>
<dbReference type="AlphaFoldDB" id="B9CZ53"/>
<keyword evidence="5" id="KW-0443">Lipid metabolism</keyword>
<dbReference type="InterPro" id="IPR057326">
    <property type="entry name" value="KR_dom"/>
</dbReference>
<dbReference type="UniPathway" id="UPA00094"/>
<dbReference type="GO" id="GO:0051287">
    <property type="term" value="F:NAD binding"/>
    <property type="evidence" value="ECO:0007669"/>
    <property type="project" value="UniProtKB-UniRule"/>
</dbReference>
<keyword evidence="5" id="KW-0444">Lipid biosynthesis</keyword>
<keyword evidence="4 5" id="KW-0521">NADP</keyword>
<dbReference type="EMBL" id="ACFU01000003">
    <property type="protein sequence ID" value="EEF14925.1"/>
    <property type="molecule type" value="Genomic_DNA"/>
</dbReference>
<feature type="binding site" evidence="4">
    <location>
        <position position="131"/>
    </location>
    <ligand>
        <name>NADP(+)</name>
        <dbReference type="ChEBI" id="CHEBI:58349"/>
    </ligand>
</feature>
<evidence type="ECO:0000256" key="2">
    <source>
        <dbReference type="ARBA" id="ARBA00023002"/>
    </source>
</evidence>
<comment type="subunit">
    <text evidence="5">Homotetramer.</text>
</comment>
<feature type="binding site" evidence="4">
    <location>
        <position position="229"/>
    </location>
    <ligand>
        <name>NADP(+)</name>
        <dbReference type="ChEBI" id="CHEBI:58349"/>
    </ligand>
</feature>
<comment type="pathway">
    <text evidence="5">Lipid metabolism; fatty acid biosynthesis.</text>
</comment>
<comment type="catalytic activity">
    <reaction evidence="5">
        <text>a (3R)-hydroxyacyl-[ACP] + NADP(+) = a 3-oxoacyl-[ACP] + NADPH + H(+)</text>
        <dbReference type="Rhea" id="RHEA:17397"/>
        <dbReference type="Rhea" id="RHEA-COMP:9916"/>
        <dbReference type="Rhea" id="RHEA-COMP:9945"/>
        <dbReference type="ChEBI" id="CHEBI:15378"/>
        <dbReference type="ChEBI" id="CHEBI:57783"/>
        <dbReference type="ChEBI" id="CHEBI:58349"/>
        <dbReference type="ChEBI" id="CHEBI:78776"/>
        <dbReference type="ChEBI" id="CHEBI:78827"/>
        <dbReference type="EC" id="1.1.1.100"/>
    </reaction>
</comment>
<evidence type="ECO:0000313" key="7">
    <source>
        <dbReference type="EMBL" id="EEF14925.1"/>
    </source>
</evidence>
<dbReference type="GO" id="GO:0006633">
    <property type="term" value="P:fatty acid biosynthetic process"/>
    <property type="evidence" value="ECO:0007669"/>
    <property type="project" value="UniProtKB-UniPathway"/>
</dbReference>
<comment type="similarity">
    <text evidence="1 5">Belongs to the short-chain dehydrogenases/reductases (SDR) family.</text>
</comment>
<evidence type="ECO:0000313" key="8">
    <source>
        <dbReference type="Proteomes" id="UP000003082"/>
    </source>
</evidence>
<comment type="caution">
    <text evidence="7">The sequence shown here is derived from an EMBL/GenBank/DDBJ whole genome shotgun (WGS) entry which is preliminary data.</text>
</comment>
<reference evidence="7 8" key="1">
    <citation type="submission" date="2008-08" db="EMBL/GenBank/DDBJ databases">
        <authorList>
            <person name="Madupu R."/>
            <person name="Durkin A.S."/>
            <person name="Torralba M."/>
            <person name="Methe B."/>
            <person name="Sutton G.G."/>
            <person name="Strausberg R.L."/>
            <person name="Nelson K.E."/>
        </authorList>
    </citation>
    <scope>NUCLEOTIDE SEQUENCE [LARGE SCALE GENOMIC DNA]</scope>
    <source>
        <strain evidence="7 8">RM3267</strain>
    </source>
</reference>
<dbReference type="NCBIfam" id="NF004199">
    <property type="entry name" value="PRK05653.1-4"/>
    <property type="match status" value="1"/>
</dbReference>
<dbReference type="InterPro" id="IPR050259">
    <property type="entry name" value="SDR"/>
</dbReference>
<evidence type="ECO:0000256" key="5">
    <source>
        <dbReference type="RuleBase" id="RU366074"/>
    </source>
</evidence>
<evidence type="ECO:0000256" key="3">
    <source>
        <dbReference type="PIRSR" id="PIRSR611284-1"/>
    </source>
</evidence>
<dbReference type="NCBIfam" id="TIGR01830">
    <property type="entry name" value="3oxo_ACP_reduc"/>
    <property type="match status" value="1"/>
</dbReference>
<feature type="domain" description="Ketoreductase" evidence="6">
    <location>
        <begin position="47"/>
        <end position="227"/>
    </location>
</feature>
<dbReference type="FunFam" id="3.40.50.720:FF:000173">
    <property type="entry name" value="3-oxoacyl-[acyl-carrier protein] reductase"/>
    <property type="match status" value="1"/>
</dbReference>
<dbReference type="NCBIfam" id="NF009466">
    <property type="entry name" value="PRK12826.1-2"/>
    <property type="match status" value="1"/>
</dbReference>
<dbReference type="PANTHER" id="PTHR42879:SF2">
    <property type="entry name" value="3-OXOACYL-[ACYL-CARRIER-PROTEIN] REDUCTASE FABG"/>
    <property type="match status" value="1"/>
</dbReference>
<dbReference type="SMART" id="SM00822">
    <property type="entry name" value="PKS_KR"/>
    <property type="match status" value="1"/>
</dbReference>
<dbReference type="SUPFAM" id="SSF51735">
    <property type="entry name" value="NAD(P)-binding Rossmann-fold domains"/>
    <property type="match status" value="1"/>
</dbReference>
<keyword evidence="8" id="KW-1185">Reference proteome</keyword>
<dbReference type="InterPro" id="IPR020904">
    <property type="entry name" value="Sc_DH/Rdtase_CS"/>
</dbReference>
<organism evidence="7 8">
    <name type="scientific">Campylobacter rectus RM3267</name>
    <dbReference type="NCBI Taxonomy" id="553218"/>
    <lineage>
        <taxon>Bacteria</taxon>
        <taxon>Pseudomonadati</taxon>
        <taxon>Campylobacterota</taxon>
        <taxon>Epsilonproteobacteria</taxon>
        <taxon>Campylobacterales</taxon>
        <taxon>Campylobacteraceae</taxon>
        <taxon>Campylobacter</taxon>
    </lineage>
</organism>
<evidence type="ECO:0000259" key="6">
    <source>
        <dbReference type="SMART" id="SM00822"/>
    </source>
</evidence>
<accession>B9CZ53</accession>
<dbReference type="PRINTS" id="PR00080">
    <property type="entry name" value="SDRFAMILY"/>
</dbReference>
<dbReference type="Gene3D" id="3.40.50.720">
    <property type="entry name" value="NAD(P)-binding Rossmann-like Domain"/>
    <property type="match status" value="1"/>
</dbReference>
<dbReference type="STRING" id="553218.CAMRE0001_1632"/>
<dbReference type="GO" id="GO:0004316">
    <property type="term" value="F:3-oxoacyl-[acyl-carrier-protein] reductase (NADPH) activity"/>
    <property type="evidence" value="ECO:0007669"/>
    <property type="project" value="UniProtKB-UniRule"/>
</dbReference>
<gene>
    <name evidence="7" type="primary">fabG</name>
    <name evidence="7" type="ORF">CAMRE0001_1632</name>
</gene>
<sequence length="288" mass="31222">MSLPSERNLAVASFALKILKNRFFSFHLIKWRSNLKTQGEKMKFSGKNVLITGASRGIGAQIAKTLAQMGLKVWINYRSKPEIADALQAEIIANGGRAAVIKFDATDEDEFIKGINLIVDSDGELSYLVNNAGIVNDKLAIRMKLEDFNGVVNANLVSAFIGSREALKVMSKKRFGAVVNVASIIGEIGNIGQVNYSASKGGMIAMSKSFAKEGAARNIRFNCITPGFIATDMNKDLPEDIKKTYLDAIALKRFGDASEVADAVAFLLSDHASYITGEILKINGGLYM</sequence>
<dbReference type="InterPro" id="IPR002347">
    <property type="entry name" value="SDR_fam"/>
</dbReference>
<keyword evidence="5" id="KW-0276">Fatty acid metabolism</keyword>
<evidence type="ECO:0000256" key="1">
    <source>
        <dbReference type="ARBA" id="ARBA00006484"/>
    </source>
</evidence>
<dbReference type="InterPro" id="IPR036291">
    <property type="entry name" value="NAD(P)-bd_dom_sf"/>
</dbReference>
<feature type="binding site" evidence="4">
    <location>
        <begin position="196"/>
        <end position="200"/>
    </location>
    <ligand>
        <name>NADP(+)</name>
        <dbReference type="ChEBI" id="CHEBI:58349"/>
    </ligand>
</feature>
<keyword evidence="2 5" id="KW-0560">Oxidoreductase</keyword>
<dbReference type="EC" id="1.1.1.100" evidence="5"/>
<dbReference type="Proteomes" id="UP000003082">
    <property type="component" value="Unassembled WGS sequence"/>
</dbReference>
<dbReference type="PRINTS" id="PR00081">
    <property type="entry name" value="GDHRDH"/>
</dbReference>
<feature type="binding site" evidence="4">
    <location>
        <begin position="53"/>
        <end position="56"/>
    </location>
    <ligand>
        <name>NADP(+)</name>
        <dbReference type="ChEBI" id="CHEBI:58349"/>
    </ligand>
</feature>
<dbReference type="PANTHER" id="PTHR42879">
    <property type="entry name" value="3-OXOACYL-(ACYL-CARRIER-PROTEIN) REDUCTASE"/>
    <property type="match status" value="1"/>
</dbReference>
<dbReference type="Pfam" id="PF13561">
    <property type="entry name" value="adh_short_C2"/>
    <property type="match status" value="1"/>
</dbReference>
<proteinExistence type="inferred from homology"/>
<dbReference type="InterPro" id="IPR011284">
    <property type="entry name" value="3oxo_ACP_reduc"/>
</dbReference>
<name>B9CZ53_CAMRE</name>
<comment type="function">
    <text evidence="5">Catalyzes the NADPH-dependent reduction of beta-ketoacyl-ACP substrates to beta-hydroxyacyl-ACP products, the first reductive step in the elongation cycle of fatty acid biosynthesis.</text>
</comment>
<keyword evidence="5" id="KW-0275">Fatty acid biosynthesis</keyword>